<sequence length="317" mass="36559">MDKISLIIPCYNEEESIPILYNELDRISNIMNYVEFGFFFIDDGSTDNTLTLLKKLNSNDSRVKYISFSRNFGKESAMYAGLSYVDGNYVAILDADMQDPPSLLPRLYQTIKQGDYNSVATRRITRAGEPRFRTICAKVFYKIMRKISKTNIVDGSRDFRLMDRKFVNSILSLKEFNRFTKGMYNWVGFKTTCIEYENVKRCAGKTKWSFIGLLTYSLEGIISYSTVPLIITSLIGLFFFILSLFFIIFIIFRQMIYHNSANGWASMTCIILLIGGIQLFSIGIIGQYLSQIYLEIKGRPHFIINETNVNVDKNVKK</sequence>
<keyword evidence="1" id="KW-0472">Membrane</keyword>
<feature type="transmembrane region" description="Helical" evidence="1">
    <location>
        <begin position="229"/>
        <end position="252"/>
    </location>
</feature>
<dbReference type="GO" id="GO:0016740">
    <property type="term" value="F:transferase activity"/>
    <property type="evidence" value="ECO:0007669"/>
    <property type="project" value="UniProtKB-KW"/>
</dbReference>
<dbReference type="InterPro" id="IPR050256">
    <property type="entry name" value="Glycosyltransferase_2"/>
</dbReference>
<feature type="domain" description="Glycosyltransferase 2-like" evidence="2">
    <location>
        <begin position="5"/>
        <end position="169"/>
    </location>
</feature>
<dbReference type="OrthoDB" id="9807778at2"/>
<dbReference type="InterPro" id="IPR029044">
    <property type="entry name" value="Nucleotide-diphossugar_trans"/>
</dbReference>
<dbReference type="EMBL" id="FNPG01000025">
    <property type="protein sequence ID" value="SDY63468.1"/>
    <property type="molecule type" value="Genomic_DNA"/>
</dbReference>
<keyword evidence="1" id="KW-0812">Transmembrane</keyword>
<dbReference type="InterPro" id="IPR001173">
    <property type="entry name" value="Glyco_trans_2-like"/>
</dbReference>
<reference evidence="3 4" key="1">
    <citation type="submission" date="2016-10" db="EMBL/GenBank/DDBJ databases">
        <authorList>
            <person name="de Groot N.N."/>
        </authorList>
    </citation>
    <scope>NUCLEOTIDE SEQUENCE [LARGE SCALE GENOMIC DNA]</scope>
    <source>
        <strain evidence="3 4">DSM 14045</strain>
    </source>
</reference>
<dbReference type="SUPFAM" id="SSF53448">
    <property type="entry name" value="Nucleotide-diphospho-sugar transferases"/>
    <property type="match status" value="1"/>
</dbReference>
<evidence type="ECO:0000256" key="1">
    <source>
        <dbReference type="SAM" id="Phobius"/>
    </source>
</evidence>
<dbReference type="GO" id="GO:0005886">
    <property type="term" value="C:plasma membrane"/>
    <property type="evidence" value="ECO:0007669"/>
    <property type="project" value="TreeGrafter"/>
</dbReference>
<feature type="transmembrane region" description="Helical" evidence="1">
    <location>
        <begin position="264"/>
        <end position="289"/>
    </location>
</feature>
<accession>A0A1H3LHM6</accession>
<protein>
    <submittedName>
        <fullName evidence="3">Glycosyltransferase involved in cell wall bisynthesis</fullName>
    </submittedName>
</protein>
<proteinExistence type="predicted"/>
<dbReference type="RefSeq" id="WP_074718595.1">
    <property type="nucleotide sequence ID" value="NZ_FNPG01000025.1"/>
</dbReference>
<gene>
    <name evidence="3" type="ORF">SAMN02910414_02011</name>
</gene>
<name>A0A1H3LHM6_9FIRM</name>
<dbReference type="PANTHER" id="PTHR48090">
    <property type="entry name" value="UNDECAPRENYL-PHOSPHATE 4-DEOXY-4-FORMAMIDO-L-ARABINOSE TRANSFERASE-RELATED"/>
    <property type="match status" value="1"/>
</dbReference>
<evidence type="ECO:0000259" key="2">
    <source>
        <dbReference type="Pfam" id="PF00535"/>
    </source>
</evidence>
<organism evidence="3 4">
    <name type="scientific">Lachnobacterium bovis DSM 14045</name>
    <dbReference type="NCBI Taxonomy" id="1122142"/>
    <lineage>
        <taxon>Bacteria</taxon>
        <taxon>Bacillati</taxon>
        <taxon>Bacillota</taxon>
        <taxon>Clostridia</taxon>
        <taxon>Lachnospirales</taxon>
        <taxon>Lachnospiraceae</taxon>
        <taxon>Lachnobacterium</taxon>
    </lineage>
</organism>
<keyword evidence="3" id="KW-0808">Transferase</keyword>
<keyword evidence="1" id="KW-1133">Transmembrane helix</keyword>
<dbReference type="Proteomes" id="UP000183918">
    <property type="component" value="Unassembled WGS sequence"/>
</dbReference>
<dbReference type="PANTHER" id="PTHR48090:SF8">
    <property type="entry name" value="GLYCOSYLTRANSFERASE CSBB-RELATED"/>
    <property type="match status" value="1"/>
</dbReference>
<keyword evidence="4" id="KW-1185">Reference proteome</keyword>
<dbReference type="CDD" id="cd04187">
    <property type="entry name" value="DPM1_like_bac"/>
    <property type="match status" value="1"/>
</dbReference>
<dbReference type="AlphaFoldDB" id="A0A1H3LHM6"/>
<dbReference type="Gene3D" id="3.90.550.10">
    <property type="entry name" value="Spore Coat Polysaccharide Biosynthesis Protein SpsA, Chain A"/>
    <property type="match status" value="1"/>
</dbReference>
<dbReference type="STRING" id="1122142.SAMN02910414_02011"/>
<dbReference type="Pfam" id="PF00535">
    <property type="entry name" value="Glycos_transf_2"/>
    <property type="match status" value="1"/>
</dbReference>
<evidence type="ECO:0000313" key="3">
    <source>
        <dbReference type="EMBL" id="SDY63468.1"/>
    </source>
</evidence>
<evidence type="ECO:0000313" key="4">
    <source>
        <dbReference type="Proteomes" id="UP000183918"/>
    </source>
</evidence>